<dbReference type="GO" id="GO:0009279">
    <property type="term" value="C:cell outer membrane"/>
    <property type="evidence" value="ECO:0007669"/>
    <property type="project" value="UniProtKB-SubCell"/>
</dbReference>
<evidence type="ECO:0000313" key="9">
    <source>
        <dbReference type="Proteomes" id="UP000008560"/>
    </source>
</evidence>
<comment type="subcellular location">
    <subcellularLocation>
        <location evidence="1">Cell outer membrane</location>
    </subcellularLocation>
</comment>
<protein>
    <recommendedName>
        <fullName evidence="10">Fimbrillin-A associated anchor s Mfa1 and Mfa2 family protein</fullName>
    </recommendedName>
</protein>
<dbReference type="Pfam" id="PF08842">
    <property type="entry name" value="Mfa2"/>
    <property type="match status" value="1"/>
</dbReference>
<dbReference type="InterPro" id="IPR014941">
    <property type="entry name" value="FimB/Mfa2/Mfa3"/>
</dbReference>
<dbReference type="SUPFAM" id="SSF54826">
    <property type="entry name" value="Enolase N-terminal domain-like"/>
    <property type="match status" value="1"/>
</dbReference>
<proteinExistence type="inferred from homology"/>
<keyword evidence="5" id="KW-0564">Palmitate</keyword>
<evidence type="ECO:0008006" key="10">
    <source>
        <dbReference type="Google" id="ProtNLM"/>
    </source>
</evidence>
<name>E1WUT6_BACF6</name>
<sequence length="317" mass="35963">MSEREEYETKMKKLLPILLGVTLLLNSCIKDDMDACAGYMHIYFSYIYGGTNRFFETVSTPTQLHFYKQKHKYRELEIAVDEIGLTEPYRFLKNFDDTDSLELIAWTQDEAIDYVDTPDTPIGEGYVKLKEITDGSGICRPVDDLLYGRIAIDAGLRENRNIVTIPFVRAVCRTRITMIPQTVEDQVVEEGGTTRAASSIIPSPEDFKFHLYGTRSGVDYNNKANADEVVLEPQCYYEESTGNVLTPWFGSFSSEGKYLKVNVFIRDEQVASFDCAPIELTSVPGNFIDLVIDGHYVKPVMQVRVNGWKVATIESNM</sequence>
<evidence type="ECO:0000256" key="6">
    <source>
        <dbReference type="ARBA" id="ARBA00023237"/>
    </source>
</evidence>
<evidence type="ECO:0000256" key="2">
    <source>
        <dbReference type="ARBA" id="ARBA00007248"/>
    </source>
</evidence>
<keyword evidence="7" id="KW-0449">Lipoprotein</keyword>
<gene>
    <name evidence="8" type="ordered locus">BF638R_1821</name>
</gene>
<organism evidence="8 9">
    <name type="scientific">Bacteroides fragilis (strain 638R)</name>
    <dbReference type="NCBI Taxonomy" id="862962"/>
    <lineage>
        <taxon>Bacteria</taxon>
        <taxon>Pseudomonadati</taxon>
        <taxon>Bacteroidota</taxon>
        <taxon>Bacteroidia</taxon>
        <taxon>Bacteroidales</taxon>
        <taxon>Bacteroidaceae</taxon>
        <taxon>Bacteroides</taxon>
    </lineage>
</organism>
<dbReference type="KEGG" id="bfg:BF638R_1821"/>
<keyword evidence="6" id="KW-0998">Cell outer membrane</keyword>
<dbReference type="Gene3D" id="2.60.40.2100">
    <property type="match status" value="1"/>
</dbReference>
<accession>E1WUT6</accession>
<reference evidence="8 9" key="1">
    <citation type="journal article" date="2010" name="Microbiology">
        <title>Twenty-eight divergent polysaccharide loci specifying within- and amongst-strain capsule diversity in three strains of Bacteroides fragilis.</title>
        <authorList>
            <person name="Patrick S."/>
            <person name="Blakely G.W."/>
            <person name="Houston S."/>
            <person name="Moore J."/>
            <person name="Abratt V.R."/>
            <person name="Bertalan M."/>
            <person name="Cerdeno-Tarraga A.M."/>
            <person name="Quail M.A."/>
            <person name="Corton N."/>
            <person name="Corton C."/>
            <person name="Bignell A."/>
            <person name="Barron A."/>
            <person name="Clark L."/>
            <person name="Bentley S.D."/>
            <person name="Parkhill J."/>
        </authorList>
    </citation>
    <scope>NUCLEOTIDE SEQUENCE [LARGE SCALE GENOMIC DNA]</scope>
    <source>
        <strain evidence="8 9">638R</strain>
    </source>
</reference>
<dbReference type="AlphaFoldDB" id="E1WUT6"/>
<comment type="similarity">
    <text evidence="2">Belongs to the bacteroidetes fimbrillin superfamily. FimB/Mfa2 family.</text>
</comment>
<evidence type="ECO:0000256" key="3">
    <source>
        <dbReference type="ARBA" id="ARBA00022729"/>
    </source>
</evidence>
<dbReference type="InterPro" id="IPR029017">
    <property type="entry name" value="Enolase-like_N"/>
</dbReference>
<evidence type="ECO:0000256" key="7">
    <source>
        <dbReference type="ARBA" id="ARBA00023288"/>
    </source>
</evidence>
<evidence type="ECO:0000256" key="5">
    <source>
        <dbReference type="ARBA" id="ARBA00023139"/>
    </source>
</evidence>
<keyword evidence="4" id="KW-0472">Membrane</keyword>
<dbReference type="EMBL" id="FQ312004">
    <property type="protein sequence ID" value="CBW22345.1"/>
    <property type="molecule type" value="Genomic_DNA"/>
</dbReference>
<dbReference type="PATRIC" id="fig|862962.3.peg.1840"/>
<dbReference type="HOGENOM" id="CLU_905050_0_0_10"/>
<evidence type="ECO:0000313" key="8">
    <source>
        <dbReference type="EMBL" id="CBW22345.1"/>
    </source>
</evidence>
<evidence type="ECO:0000256" key="4">
    <source>
        <dbReference type="ARBA" id="ARBA00023136"/>
    </source>
</evidence>
<keyword evidence="3" id="KW-0732">Signal</keyword>
<evidence type="ECO:0000256" key="1">
    <source>
        <dbReference type="ARBA" id="ARBA00004442"/>
    </source>
</evidence>
<dbReference type="Proteomes" id="UP000008560">
    <property type="component" value="Chromosome"/>
</dbReference>